<keyword evidence="2" id="KW-1185">Reference proteome</keyword>
<proteinExistence type="predicted"/>
<name>A0A8X6W6M9_TRICX</name>
<protein>
    <submittedName>
        <fullName evidence="1">Uncharacterized protein</fullName>
    </submittedName>
</protein>
<dbReference type="Proteomes" id="UP000887159">
    <property type="component" value="Unassembled WGS sequence"/>
</dbReference>
<organism evidence="1 2">
    <name type="scientific">Trichonephila clavipes</name>
    <name type="common">Golden silk orbweaver</name>
    <name type="synonym">Nephila clavipes</name>
    <dbReference type="NCBI Taxonomy" id="2585209"/>
    <lineage>
        <taxon>Eukaryota</taxon>
        <taxon>Metazoa</taxon>
        <taxon>Ecdysozoa</taxon>
        <taxon>Arthropoda</taxon>
        <taxon>Chelicerata</taxon>
        <taxon>Arachnida</taxon>
        <taxon>Araneae</taxon>
        <taxon>Araneomorphae</taxon>
        <taxon>Entelegynae</taxon>
        <taxon>Araneoidea</taxon>
        <taxon>Nephilidae</taxon>
        <taxon>Trichonephila</taxon>
    </lineage>
</organism>
<reference evidence="1" key="1">
    <citation type="submission" date="2020-08" db="EMBL/GenBank/DDBJ databases">
        <title>Multicomponent nature underlies the extraordinary mechanical properties of spider dragline silk.</title>
        <authorList>
            <person name="Kono N."/>
            <person name="Nakamura H."/>
            <person name="Mori M."/>
            <person name="Yoshida Y."/>
            <person name="Ohtoshi R."/>
            <person name="Malay A.D."/>
            <person name="Moran D.A.P."/>
            <person name="Tomita M."/>
            <person name="Numata K."/>
            <person name="Arakawa K."/>
        </authorList>
    </citation>
    <scope>NUCLEOTIDE SEQUENCE</scope>
</reference>
<accession>A0A8X6W6M9</accession>
<gene>
    <name evidence="1" type="ORF">TNCV_4719551</name>
</gene>
<sequence>MRTDLCGYNPRHLERAELVAHFRLTTWHDFWEYTSTGLVWLLTRSIHSAARMDGDHLLQCTGLDENPADAIVSRYWEARRQMGVG</sequence>
<dbReference type="EMBL" id="BMAU01021387">
    <property type="protein sequence ID" value="GFY28821.1"/>
    <property type="molecule type" value="Genomic_DNA"/>
</dbReference>
<comment type="caution">
    <text evidence="1">The sequence shown here is derived from an EMBL/GenBank/DDBJ whole genome shotgun (WGS) entry which is preliminary data.</text>
</comment>
<evidence type="ECO:0000313" key="2">
    <source>
        <dbReference type="Proteomes" id="UP000887159"/>
    </source>
</evidence>
<dbReference type="AlphaFoldDB" id="A0A8X6W6M9"/>
<evidence type="ECO:0000313" key="1">
    <source>
        <dbReference type="EMBL" id="GFY28821.1"/>
    </source>
</evidence>